<dbReference type="EMBL" id="NHZO01000097">
    <property type="protein sequence ID" value="PHQ52102.1"/>
    <property type="molecule type" value="Genomic_DNA"/>
</dbReference>
<gene>
    <name evidence="5" type="ORF">BLA24_09260</name>
</gene>
<organism evidence="5 6">
    <name type="scientific">Streptomyces cinnamoneus</name>
    <name type="common">Streptoverticillium cinnamoneum</name>
    <dbReference type="NCBI Taxonomy" id="53446"/>
    <lineage>
        <taxon>Bacteria</taxon>
        <taxon>Bacillati</taxon>
        <taxon>Actinomycetota</taxon>
        <taxon>Actinomycetes</taxon>
        <taxon>Kitasatosporales</taxon>
        <taxon>Streptomycetaceae</taxon>
        <taxon>Streptomyces</taxon>
        <taxon>Streptomyces cinnamoneus group</taxon>
    </lineage>
</organism>
<dbReference type="PROSITE" id="PS51186">
    <property type="entry name" value="GNAT"/>
    <property type="match status" value="1"/>
</dbReference>
<dbReference type="Pfam" id="PF13302">
    <property type="entry name" value="Acetyltransf_3"/>
    <property type="match status" value="1"/>
</dbReference>
<dbReference type="InterPro" id="IPR000182">
    <property type="entry name" value="GNAT_dom"/>
</dbReference>
<proteinExistence type="inferred from homology"/>
<dbReference type="InterPro" id="IPR016181">
    <property type="entry name" value="Acyl_CoA_acyltransferase"/>
</dbReference>
<protein>
    <submittedName>
        <fullName evidence="5">Alanine acetyltransferase</fullName>
    </submittedName>
</protein>
<dbReference type="GO" id="GO:0005737">
    <property type="term" value="C:cytoplasm"/>
    <property type="evidence" value="ECO:0007669"/>
    <property type="project" value="TreeGrafter"/>
</dbReference>
<dbReference type="PANTHER" id="PTHR43792">
    <property type="entry name" value="GNAT FAMILY, PUTATIVE (AFU_ORTHOLOGUE AFUA_3G00765)-RELATED-RELATED"/>
    <property type="match status" value="1"/>
</dbReference>
<name>A0A2G1XLI8_STRCJ</name>
<dbReference type="SUPFAM" id="SSF55729">
    <property type="entry name" value="Acyl-CoA N-acyltransferases (Nat)"/>
    <property type="match status" value="1"/>
</dbReference>
<dbReference type="RefSeq" id="WP_099198661.1">
    <property type="nucleotide sequence ID" value="NZ_JBIRXA010000008.1"/>
</dbReference>
<comment type="caution">
    <text evidence="5">The sequence shown here is derived from an EMBL/GenBank/DDBJ whole genome shotgun (WGS) entry which is preliminary data.</text>
</comment>
<evidence type="ECO:0000259" key="4">
    <source>
        <dbReference type="PROSITE" id="PS51186"/>
    </source>
</evidence>
<reference evidence="5 6" key="1">
    <citation type="journal article" date="2017" name="Biochemistry">
        <title>Identification of the Biosynthetic Pathway for the Antibiotic Bicyclomycin.</title>
        <authorList>
            <person name="Patteson J."/>
            <person name="Cai W."/>
            <person name="Johnson R.A."/>
            <person name="Santa Maria K."/>
            <person name="Li B."/>
        </authorList>
    </citation>
    <scope>NUCLEOTIDE SEQUENCE [LARGE SCALE GENOMIC DNA]</scope>
    <source>
        <strain evidence="5 6">ATCC 21532</strain>
    </source>
</reference>
<comment type="similarity">
    <text evidence="3">Belongs to the acetyltransferase family. RimJ subfamily.</text>
</comment>
<evidence type="ECO:0000256" key="1">
    <source>
        <dbReference type="ARBA" id="ARBA00022679"/>
    </source>
</evidence>
<evidence type="ECO:0000313" key="5">
    <source>
        <dbReference type="EMBL" id="PHQ52102.1"/>
    </source>
</evidence>
<evidence type="ECO:0000313" key="6">
    <source>
        <dbReference type="Proteomes" id="UP000222531"/>
    </source>
</evidence>
<feature type="domain" description="N-acetyltransferase" evidence="4">
    <location>
        <begin position="12"/>
        <end position="181"/>
    </location>
</feature>
<keyword evidence="1 5" id="KW-0808">Transferase</keyword>
<dbReference type="Proteomes" id="UP000222531">
    <property type="component" value="Unassembled WGS sequence"/>
</dbReference>
<dbReference type="PANTHER" id="PTHR43792:SF8">
    <property type="entry name" value="[RIBOSOMAL PROTEIN US5]-ALANINE N-ACETYLTRANSFERASE"/>
    <property type="match status" value="1"/>
</dbReference>
<accession>A0A2G1XLI8</accession>
<sequence>MIADYCALTPDVLLRPAATDDAAALARAYRRNRDHLRPWEPNRNETFFTTEGQADRLRDMAALRRAGRMMPWVLADGRGEIVGLVNLANIVHNAFRSTNLGYWVDAGHAGKGLATAAVLAVCRDADERLGLHRIEAGTVLTNTASQRVLEKCGFELIGTARNYLHIDGAWRDHLLFQKILNDRPA</sequence>
<keyword evidence="6" id="KW-1185">Reference proteome</keyword>
<dbReference type="OrthoDB" id="5242221at2"/>
<evidence type="ECO:0000256" key="2">
    <source>
        <dbReference type="ARBA" id="ARBA00023315"/>
    </source>
</evidence>
<dbReference type="InterPro" id="IPR051531">
    <property type="entry name" value="N-acetyltransferase"/>
</dbReference>
<dbReference type="GO" id="GO:0008999">
    <property type="term" value="F:protein-N-terminal-alanine acetyltransferase activity"/>
    <property type="evidence" value="ECO:0007669"/>
    <property type="project" value="TreeGrafter"/>
</dbReference>
<dbReference type="AlphaFoldDB" id="A0A2G1XLI8"/>
<keyword evidence="2" id="KW-0012">Acyltransferase</keyword>
<dbReference type="Gene3D" id="3.40.630.30">
    <property type="match status" value="1"/>
</dbReference>
<evidence type="ECO:0000256" key="3">
    <source>
        <dbReference type="ARBA" id="ARBA00038502"/>
    </source>
</evidence>